<evidence type="ECO:0000313" key="1">
    <source>
        <dbReference type="EMBL" id="EPF74472.1"/>
    </source>
</evidence>
<dbReference type="eggNOG" id="ENOG503483F">
    <property type="taxonomic scope" value="Bacteria"/>
</dbReference>
<keyword evidence="2" id="KW-1185">Reference proteome</keyword>
<name>S3N3U5_9GAMM</name>
<protein>
    <submittedName>
        <fullName evidence="1">Uncharacterized protein</fullName>
    </submittedName>
</protein>
<dbReference type="EMBL" id="ATGI01000018">
    <property type="protein sequence ID" value="EPF74472.1"/>
    <property type="molecule type" value="Genomic_DNA"/>
</dbReference>
<evidence type="ECO:0000313" key="2">
    <source>
        <dbReference type="Proteomes" id="UP000014568"/>
    </source>
</evidence>
<accession>S3N3U5</accession>
<dbReference type="Proteomes" id="UP000014568">
    <property type="component" value="Unassembled WGS sequence"/>
</dbReference>
<comment type="caution">
    <text evidence="1">The sequence shown here is derived from an EMBL/GenBank/DDBJ whole genome shotgun (WGS) entry which is preliminary data.</text>
</comment>
<gene>
    <name evidence="1" type="ORF">F945_01511</name>
</gene>
<reference evidence="1 2" key="1">
    <citation type="submission" date="2013-06" db="EMBL/GenBank/DDBJ databases">
        <title>The Genome Sequence of Acinetobacter rudis CIP 110305.</title>
        <authorList>
            <consortium name="The Broad Institute Genome Sequencing Platform"/>
            <consortium name="The Broad Institute Genome Sequencing Center for Infectious Disease"/>
            <person name="Cerqueira G."/>
            <person name="Feldgarden M."/>
            <person name="Courvalin P."/>
            <person name="Perichon B."/>
            <person name="Grillot-Courvalin C."/>
            <person name="Clermont D."/>
            <person name="Rocha E."/>
            <person name="Yoon E.-J."/>
            <person name="Nemec A."/>
            <person name="Young S.K."/>
            <person name="Zeng Q."/>
            <person name="Gargeya S."/>
            <person name="Fitzgerald M."/>
            <person name="Abouelleil A."/>
            <person name="Alvarado L."/>
            <person name="Berlin A.M."/>
            <person name="Chapman S.B."/>
            <person name="Dewar J."/>
            <person name="Goldberg J."/>
            <person name="Griggs A."/>
            <person name="Gujja S."/>
            <person name="Hansen M."/>
            <person name="Howarth C."/>
            <person name="Imamovic A."/>
            <person name="Larimer J."/>
            <person name="McCowan C."/>
            <person name="Murphy C."/>
            <person name="Pearson M."/>
            <person name="Priest M."/>
            <person name="Roberts A."/>
            <person name="Saif S."/>
            <person name="Shea T."/>
            <person name="Sykes S."/>
            <person name="Wortman J."/>
            <person name="Nusbaum C."/>
            <person name="Birren B."/>
        </authorList>
    </citation>
    <scope>NUCLEOTIDE SEQUENCE [LARGE SCALE GENOMIC DNA]</scope>
    <source>
        <strain evidence="1 2">CIP 110305</strain>
    </source>
</reference>
<sequence>MIHNIPRTLMILALVSHLSACQSISKSASKTTNTFASWLGLKSKVPKIDAHGTVDMSKTSLEQMQELRQNMPADQWIYLENDLQGIYTLQNKSKDGYILSFKLNCKRENQKTGFNILDQSGQVILAVPASHNTTIQFLLDNKNYANPFIEINPKKLERFKADLKTTQVIKIFNSSKLYKFQNNKVQLLDKPVSCSV</sequence>
<proteinExistence type="predicted"/>
<organism evidence="1 2">
    <name type="scientific">Acinetobacter rudis CIP 110305</name>
    <dbReference type="NCBI Taxonomy" id="421052"/>
    <lineage>
        <taxon>Bacteria</taxon>
        <taxon>Pseudomonadati</taxon>
        <taxon>Pseudomonadota</taxon>
        <taxon>Gammaproteobacteria</taxon>
        <taxon>Moraxellales</taxon>
        <taxon>Moraxellaceae</taxon>
        <taxon>Acinetobacter</taxon>
    </lineage>
</organism>
<dbReference type="RefSeq" id="WP_016655919.1">
    <property type="nucleotide sequence ID" value="NZ_KE340352.1"/>
</dbReference>
<dbReference type="AlphaFoldDB" id="S3N3U5"/>
<dbReference type="PATRIC" id="fig|421052.3.peg.1468"/>
<dbReference type="HOGENOM" id="CLU_125824_0_0_6"/>